<proteinExistence type="predicted"/>
<name>A0A5K3F2C5_MESCO</name>
<reference evidence="1" key="1">
    <citation type="submission" date="2019-11" db="UniProtKB">
        <authorList>
            <consortium name="WormBaseParasite"/>
        </authorList>
    </citation>
    <scope>IDENTIFICATION</scope>
</reference>
<organism evidence="1">
    <name type="scientific">Mesocestoides corti</name>
    <name type="common">Flatworm</name>
    <dbReference type="NCBI Taxonomy" id="53468"/>
    <lineage>
        <taxon>Eukaryota</taxon>
        <taxon>Metazoa</taxon>
        <taxon>Spiralia</taxon>
        <taxon>Lophotrochozoa</taxon>
        <taxon>Platyhelminthes</taxon>
        <taxon>Cestoda</taxon>
        <taxon>Eucestoda</taxon>
        <taxon>Cyclophyllidea</taxon>
        <taxon>Mesocestoididae</taxon>
        <taxon>Mesocestoides</taxon>
    </lineage>
</organism>
<accession>A0A5K3F2C5</accession>
<dbReference type="AlphaFoldDB" id="A0A5K3F2C5"/>
<dbReference type="WBParaSite" id="MCU_004989-RA">
    <property type="protein sequence ID" value="MCU_004989-RA"/>
    <property type="gene ID" value="MCU_004989"/>
</dbReference>
<evidence type="ECO:0000313" key="1">
    <source>
        <dbReference type="WBParaSite" id="MCU_004989-RA"/>
    </source>
</evidence>
<sequence length="72" mass="8025">MAAPQTITTVEYSSPNKKKTGTTDWALLTNYKPEPHVRHCPSESSTLATLLITYSSSFVSFSGWLPFFLTCH</sequence>
<protein>
    <submittedName>
        <fullName evidence="1">Uncharacterized protein</fullName>
    </submittedName>
</protein>